<reference evidence="2 3" key="1">
    <citation type="submission" date="2023-08" db="EMBL/GenBank/DDBJ databases">
        <title>Black Yeasts Isolated from many extreme environments.</title>
        <authorList>
            <person name="Coleine C."/>
            <person name="Stajich J.E."/>
            <person name="Selbmann L."/>
        </authorList>
    </citation>
    <scope>NUCLEOTIDE SEQUENCE [LARGE SCALE GENOMIC DNA]</scope>
    <source>
        <strain evidence="2 3">CCFEE 5935</strain>
    </source>
</reference>
<accession>A0AAV9PIH2</accession>
<comment type="caution">
    <text evidence="2">The sequence shown here is derived from an EMBL/GenBank/DDBJ whole genome shotgun (WGS) entry which is preliminary data.</text>
</comment>
<name>A0AAV9PIH2_9PEZI</name>
<sequence>MGRLFHLERLALGRSPFESIDAEDSPPEVDSQGGISSPDNGHYQQQYDRKGRPINPATEKHNRELRHAQNAILELVGVVESKDQTARLEQERRAEERAMILHDEHDWGDTFESLGEARTRFENSTLFDEIPKVHPRRAQTVLNAFEETLCTAVDIALLPLHYHTWAHTLGLAPAWPLLPSWRILLPKDSLSLHAYVWRPVVQHGIFRHFTSPAVLMLCWAFLTRNSYPDACAKRYSPFNRLADFAYPRANQNPERPRDPLGRVLYQAALLRQKILRLLGYNLHGAHHNENSFRNDRPAEYATILYENNRRIDHRGRVNDEVYRSTALSLLAPGYLADCIDRFLVRLLLLPFENAMLRSITSSYLASPLPKTILAVSAATNYLIPGSNRLAPFGSWQFGTAYLSKLGLGLALYSAAEAGAFFVVWGSARWQGVEGFGWGRPQVLPIDGSGQESDSVDIEFLEH</sequence>
<protein>
    <submittedName>
        <fullName evidence="2">Uncharacterized protein</fullName>
    </submittedName>
</protein>
<dbReference type="Proteomes" id="UP001337655">
    <property type="component" value="Unassembled WGS sequence"/>
</dbReference>
<evidence type="ECO:0000313" key="2">
    <source>
        <dbReference type="EMBL" id="KAK5173510.1"/>
    </source>
</evidence>
<dbReference type="AlphaFoldDB" id="A0AAV9PIH2"/>
<dbReference type="EMBL" id="JAVRRT010000003">
    <property type="protein sequence ID" value="KAK5173510.1"/>
    <property type="molecule type" value="Genomic_DNA"/>
</dbReference>
<dbReference type="GeneID" id="89923538"/>
<feature type="compositionally biased region" description="Polar residues" evidence="1">
    <location>
        <begin position="33"/>
        <end position="46"/>
    </location>
</feature>
<keyword evidence="3" id="KW-1185">Reference proteome</keyword>
<proteinExistence type="predicted"/>
<organism evidence="2 3">
    <name type="scientific">Saxophila tyrrhenica</name>
    <dbReference type="NCBI Taxonomy" id="1690608"/>
    <lineage>
        <taxon>Eukaryota</taxon>
        <taxon>Fungi</taxon>
        <taxon>Dikarya</taxon>
        <taxon>Ascomycota</taxon>
        <taxon>Pezizomycotina</taxon>
        <taxon>Dothideomycetes</taxon>
        <taxon>Dothideomycetidae</taxon>
        <taxon>Mycosphaerellales</taxon>
        <taxon>Extremaceae</taxon>
        <taxon>Saxophila</taxon>
    </lineage>
</organism>
<evidence type="ECO:0000256" key="1">
    <source>
        <dbReference type="SAM" id="MobiDB-lite"/>
    </source>
</evidence>
<dbReference type="RefSeq" id="XP_064662205.1">
    <property type="nucleotide sequence ID" value="XM_064799450.1"/>
</dbReference>
<feature type="region of interest" description="Disordered" evidence="1">
    <location>
        <begin position="15"/>
        <end position="57"/>
    </location>
</feature>
<gene>
    <name evidence="2" type="ORF">LTR77_002191</name>
</gene>
<evidence type="ECO:0000313" key="3">
    <source>
        <dbReference type="Proteomes" id="UP001337655"/>
    </source>
</evidence>